<dbReference type="SUPFAM" id="SSF82714">
    <property type="entry name" value="Multidrug efflux transporter AcrB TolC docking domain, DN and DC subdomains"/>
    <property type="match status" value="1"/>
</dbReference>
<dbReference type="PRINTS" id="PR00702">
    <property type="entry name" value="ACRIFLAVINRP"/>
</dbReference>
<feature type="transmembrane region" description="Helical" evidence="1">
    <location>
        <begin position="329"/>
        <end position="348"/>
    </location>
</feature>
<sequence length="1026" mass="114609">MLKNLVNFAINKPILNHILLVFLFVLSIFAYMSIPKEIFPPISLEKISIIGSYPGSSVNAMNNMAVSVIEEEIESINGIEEIESVIKSGFFTILATLKTSADKQSVLDDVKDAISNIRKDLPSDMNEPIAKAVQNSYPLVAVSISASVSQDELLGVAKRIKKDISKIESLSNVLIRGDAETELIITLDTKKIQAHGLNPSLVASAISSLSVIFPIGETKENGVFTYISTQSGKKTIEELKQTKLNLGKIISLGDISNIEYKLSDISTLSTYNSSPSIAIDINKDKSGNAITLVKEIKQILSTYQNEYKDYKFDVYSDSSIWIRNRLNTVVSNIIFGIILVILAMYLLINGRIAFVVGLGIPVSFMIALVFTHLLGYSINMLSLLGALIALGMLVDEAIVVSENIYKHIENGLPPKEAAIKGSLEMFPAVLTATMTTIFAFLPLLIMSGEMGLFMKILPIMITILLISSLFEAFFFLPLHAKEILRANTKPKYSDKVWAYLKPKYKNILNMFFSRPKIYSCLMLTSIIALTYLSMKNTRFQLFPTFDTTQVFISGKVKIDNEVQDTKEILSKLEKTLLEKLDMQNEISSISSVYGLKLDAQYKPQLGENYFQIFIDLYERVPQNIFDKYINPYLSPSYDDKRMRREQSAKQITQKLSKIVANINQSEYEEIQVVLPQAGIVKSDIEISLSGSNKDIKQAISRLEQNLSNIKSVSNITNNAQLGKSEIKLHINDYAETLGITEQHIFNTLRSMYFKTQQASMFKNNELIEIKTQMLDKNKIESLKEFPIHIPNTNQLIALKELVTFKYIQNYEQMIKINSLSERTVSASLDKTQNTSAEILTLLKDDIKYIQDNLNVNIQIKGEQKENDKIQKEMGQAALIAMFLIFITLVWMFDSMLFSTMVLLNIPLSVLGVLVGHFIMGINLTMPGALGIVGLCGVVVNDGIIMLNFIKAATSKDEVIKIAITRLRPILITSITTVLGLSSLIFFASGQALILQPMAISLGFGLLWATVLNLILLPTLYYAIKGE</sequence>
<dbReference type="EMBL" id="CACVAW010000004">
    <property type="protein sequence ID" value="CAA6800796.1"/>
    <property type="molecule type" value="Genomic_DNA"/>
</dbReference>
<organism evidence="2">
    <name type="scientific">uncultured Campylobacterales bacterium</name>
    <dbReference type="NCBI Taxonomy" id="352960"/>
    <lineage>
        <taxon>Bacteria</taxon>
        <taxon>Pseudomonadati</taxon>
        <taxon>Campylobacterota</taxon>
        <taxon>Epsilonproteobacteria</taxon>
        <taxon>Campylobacterales</taxon>
        <taxon>environmental samples</taxon>
    </lineage>
</organism>
<name>A0A6S6S3E6_9BACT</name>
<gene>
    <name evidence="2" type="ORF">HELGO_WM10989</name>
</gene>
<protein>
    <submittedName>
        <fullName evidence="2">RND multidrug efflux transporter Acriflavin resistance protein</fullName>
    </submittedName>
</protein>
<feature type="transmembrane region" description="Helical" evidence="1">
    <location>
        <begin position="969"/>
        <end position="993"/>
    </location>
</feature>
<keyword evidence="1" id="KW-0472">Membrane</keyword>
<evidence type="ECO:0000313" key="2">
    <source>
        <dbReference type="EMBL" id="CAA6800796.1"/>
    </source>
</evidence>
<feature type="transmembrane region" description="Helical" evidence="1">
    <location>
        <begin position="517"/>
        <end position="534"/>
    </location>
</feature>
<dbReference type="Pfam" id="PF00873">
    <property type="entry name" value="ACR_tran"/>
    <property type="match status" value="1"/>
</dbReference>
<keyword evidence="1" id="KW-1133">Transmembrane helix</keyword>
<reference evidence="2" key="1">
    <citation type="submission" date="2020-01" db="EMBL/GenBank/DDBJ databases">
        <authorList>
            <person name="Meier V. D."/>
            <person name="Meier V D."/>
        </authorList>
    </citation>
    <scope>NUCLEOTIDE SEQUENCE</scope>
    <source>
        <strain evidence="2">HLG_WM_MAG_12</strain>
    </source>
</reference>
<dbReference type="Gene3D" id="3.30.70.1440">
    <property type="entry name" value="Multidrug efflux transporter AcrB pore domain"/>
    <property type="match status" value="1"/>
</dbReference>
<dbReference type="PANTHER" id="PTHR32063:SF33">
    <property type="entry name" value="RND SUPERFAMILY EFFLUX PUMP PERMEASE COMPONENT"/>
    <property type="match status" value="1"/>
</dbReference>
<dbReference type="Gene3D" id="1.20.1640.10">
    <property type="entry name" value="Multidrug efflux transporter AcrB transmembrane domain"/>
    <property type="match status" value="2"/>
</dbReference>
<feature type="transmembrane region" description="Helical" evidence="1">
    <location>
        <begin position="901"/>
        <end position="921"/>
    </location>
</feature>
<dbReference type="Gene3D" id="3.30.70.1320">
    <property type="entry name" value="Multidrug efflux transporter AcrB pore domain like"/>
    <property type="match status" value="1"/>
</dbReference>
<dbReference type="SUPFAM" id="SSF82693">
    <property type="entry name" value="Multidrug efflux transporter AcrB pore domain, PN1, PN2, PC1 and PC2 subdomains"/>
    <property type="match status" value="2"/>
</dbReference>
<dbReference type="GO" id="GO:0005886">
    <property type="term" value="C:plasma membrane"/>
    <property type="evidence" value="ECO:0007669"/>
    <property type="project" value="TreeGrafter"/>
</dbReference>
<dbReference type="PANTHER" id="PTHR32063">
    <property type="match status" value="1"/>
</dbReference>
<keyword evidence="1" id="KW-0812">Transmembrane</keyword>
<accession>A0A6S6S3E6</accession>
<feature type="transmembrane region" description="Helical" evidence="1">
    <location>
        <begin position="927"/>
        <end position="949"/>
    </location>
</feature>
<dbReference type="InterPro" id="IPR001036">
    <property type="entry name" value="Acrflvin-R"/>
</dbReference>
<feature type="transmembrane region" description="Helical" evidence="1">
    <location>
        <begin position="355"/>
        <end position="374"/>
    </location>
</feature>
<proteinExistence type="predicted"/>
<dbReference type="AlphaFoldDB" id="A0A6S6S3E6"/>
<feature type="transmembrane region" description="Helical" evidence="1">
    <location>
        <begin position="873"/>
        <end position="892"/>
    </location>
</feature>
<feature type="transmembrane region" description="Helical" evidence="1">
    <location>
        <begin position="999"/>
        <end position="1023"/>
    </location>
</feature>
<dbReference type="GO" id="GO:0042910">
    <property type="term" value="F:xenobiotic transmembrane transporter activity"/>
    <property type="evidence" value="ECO:0007669"/>
    <property type="project" value="TreeGrafter"/>
</dbReference>
<dbReference type="InterPro" id="IPR027463">
    <property type="entry name" value="AcrB_DN_DC_subdom"/>
</dbReference>
<feature type="transmembrane region" description="Helical" evidence="1">
    <location>
        <begin position="14"/>
        <end position="34"/>
    </location>
</feature>
<feature type="transmembrane region" description="Helical" evidence="1">
    <location>
        <begin position="380"/>
        <end position="405"/>
    </location>
</feature>
<evidence type="ECO:0000256" key="1">
    <source>
        <dbReference type="SAM" id="Phobius"/>
    </source>
</evidence>
<feature type="transmembrane region" description="Helical" evidence="1">
    <location>
        <begin position="452"/>
        <end position="476"/>
    </location>
</feature>
<feature type="transmembrane region" description="Helical" evidence="1">
    <location>
        <begin position="426"/>
        <end position="446"/>
    </location>
</feature>
<dbReference type="Gene3D" id="3.30.2090.10">
    <property type="entry name" value="Multidrug efflux transporter AcrB TolC docking domain, DN and DC subdomains"/>
    <property type="match status" value="2"/>
</dbReference>
<dbReference type="Gene3D" id="3.30.70.1430">
    <property type="entry name" value="Multidrug efflux transporter AcrB pore domain"/>
    <property type="match status" value="2"/>
</dbReference>
<dbReference type="SUPFAM" id="SSF82866">
    <property type="entry name" value="Multidrug efflux transporter AcrB transmembrane domain"/>
    <property type="match status" value="2"/>
</dbReference>